<dbReference type="InterPro" id="IPR038579">
    <property type="entry name" value="Ribosomal_eS21_sf"/>
</dbReference>
<geneLocation type="nucleomorph" evidence="4"/>
<evidence type="ECO:0000256" key="1">
    <source>
        <dbReference type="ARBA" id="ARBA00010228"/>
    </source>
</evidence>
<dbReference type="Pfam" id="PF01249">
    <property type="entry name" value="Ribosomal_S21e"/>
    <property type="match status" value="1"/>
</dbReference>
<evidence type="ECO:0000256" key="3">
    <source>
        <dbReference type="ARBA" id="ARBA00023274"/>
    </source>
</evidence>
<dbReference type="InterPro" id="IPR001931">
    <property type="entry name" value="Ribosomal_eS21"/>
</dbReference>
<evidence type="ECO:0000256" key="2">
    <source>
        <dbReference type="ARBA" id="ARBA00022980"/>
    </source>
</evidence>
<name>A0A060DGV7_9EUKA</name>
<organism evidence="4 5">
    <name type="scientific">Lotharella oceanica</name>
    <dbReference type="NCBI Taxonomy" id="641309"/>
    <lineage>
        <taxon>Eukaryota</taxon>
        <taxon>Sar</taxon>
        <taxon>Rhizaria</taxon>
        <taxon>Cercozoa</taxon>
        <taxon>Chlorarachniophyceae</taxon>
        <taxon>Lotharella</taxon>
    </lineage>
</organism>
<sequence>MYNDNGEYLDKYYPLYCSWSKKLICLNEKYYMHTTIRLILKNGIPSKNIIFISISSSIRAQGLSDIAIENVLKKY</sequence>
<accession>A0A060DGV7</accession>
<evidence type="ECO:0000313" key="5">
    <source>
        <dbReference type="Proteomes" id="UP000243670"/>
    </source>
</evidence>
<dbReference type="GO" id="GO:0003735">
    <property type="term" value="F:structural constituent of ribosome"/>
    <property type="evidence" value="ECO:0007669"/>
    <property type="project" value="InterPro"/>
</dbReference>
<proteinExistence type="inferred from homology"/>
<protein>
    <submittedName>
        <fullName evidence="4">Uncharacterized protein</fullName>
    </submittedName>
</protein>
<dbReference type="GO" id="GO:0006412">
    <property type="term" value="P:translation"/>
    <property type="evidence" value="ECO:0007669"/>
    <property type="project" value="InterPro"/>
</dbReference>
<dbReference type="Proteomes" id="UP000243670">
    <property type="component" value="Nucleomorph 3"/>
</dbReference>
<reference evidence="4 5" key="1">
    <citation type="journal article" date="2014" name="BMC Genomics">
        <title>Nucleomorph and plastid genome sequences of the chlorarachniophyte Lotharella oceanica: convergent reductive evolution and frequent recombination in nucleomorph-bearing algae.</title>
        <authorList>
            <person name="Tanifuji G."/>
            <person name="Onodera N.T."/>
            <person name="Brown M.W."/>
            <person name="Curtis B.A."/>
            <person name="Roger A.J."/>
            <person name="Ka-Shu Wong G."/>
            <person name="Melkonian M."/>
            <person name="Archibald J.M."/>
        </authorList>
    </citation>
    <scope>NUCLEOTIDE SEQUENCE [LARGE SCALE GENOMIC DNA]</scope>
    <source>
        <strain evidence="4 5">CCMP622</strain>
    </source>
</reference>
<keyword evidence="3" id="KW-0687">Ribonucleoprotein</keyword>
<dbReference type="GO" id="GO:1990904">
    <property type="term" value="C:ribonucleoprotein complex"/>
    <property type="evidence" value="ECO:0007669"/>
    <property type="project" value="UniProtKB-KW"/>
</dbReference>
<gene>
    <name evidence="4" type="ORF">M951_chr3156</name>
</gene>
<evidence type="ECO:0000313" key="4">
    <source>
        <dbReference type="EMBL" id="AIB10053.1"/>
    </source>
</evidence>
<keyword evidence="4" id="KW-0542">Nucleomorph</keyword>
<keyword evidence="2" id="KW-0689">Ribosomal protein</keyword>
<dbReference type="GO" id="GO:0005840">
    <property type="term" value="C:ribosome"/>
    <property type="evidence" value="ECO:0007669"/>
    <property type="project" value="UniProtKB-KW"/>
</dbReference>
<dbReference type="EMBL" id="CP006629">
    <property type="protein sequence ID" value="AIB10053.1"/>
    <property type="molecule type" value="Genomic_DNA"/>
</dbReference>
<dbReference type="AlphaFoldDB" id="A0A060DGV7"/>
<dbReference type="Gene3D" id="3.30.1230.20">
    <property type="match status" value="1"/>
</dbReference>
<comment type="similarity">
    <text evidence="1">Belongs to the eukaryotic ribosomal protein eS21 family.</text>
</comment>